<evidence type="ECO:0000313" key="9">
    <source>
        <dbReference type="Proteomes" id="UP000037685"/>
    </source>
</evidence>
<organism evidence="8 9">
    <name type="scientific">Thermus aquaticus</name>
    <dbReference type="NCBI Taxonomy" id="271"/>
    <lineage>
        <taxon>Bacteria</taxon>
        <taxon>Thermotogati</taxon>
        <taxon>Deinococcota</taxon>
        <taxon>Deinococci</taxon>
        <taxon>Thermales</taxon>
        <taxon>Thermaceae</taxon>
        <taxon>Thermus</taxon>
    </lineage>
</organism>
<dbReference type="Pfam" id="PF08240">
    <property type="entry name" value="ADH_N"/>
    <property type="match status" value="1"/>
</dbReference>
<keyword evidence="3 5" id="KW-0862">Zinc</keyword>
<dbReference type="AlphaFoldDB" id="A0A0M9ACE3"/>
<dbReference type="RefSeq" id="WP_053767089.1">
    <property type="nucleotide sequence ID" value="NZ_LHCI01000106.1"/>
</dbReference>
<dbReference type="Gene3D" id="3.90.180.10">
    <property type="entry name" value="Medium-chain alcohol dehydrogenases, catalytic domain"/>
    <property type="match status" value="1"/>
</dbReference>
<evidence type="ECO:0000256" key="4">
    <source>
        <dbReference type="ARBA" id="ARBA00023002"/>
    </source>
</evidence>
<name>A0A0M9ACE3_THEAQ</name>
<dbReference type="GO" id="GO:0008743">
    <property type="term" value="F:L-threonine 3-dehydrogenase activity"/>
    <property type="evidence" value="ECO:0007669"/>
    <property type="project" value="UniProtKB-EC"/>
</dbReference>
<evidence type="ECO:0000256" key="3">
    <source>
        <dbReference type="ARBA" id="ARBA00022833"/>
    </source>
</evidence>
<dbReference type="SUPFAM" id="SSF50129">
    <property type="entry name" value="GroES-like"/>
    <property type="match status" value="1"/>
</dbReference>
<evidence type="ECO:0000313" key="8">
    <source>
        <dbReference type="EMBL" id="KOX89199.1"/>
    </source>
</evidence>
<dbReference type="SUPFAM" id="SSF51735">
    <property type="entry name" value="NAD(P)-binding Rossmann-fold domains"/>
    <property type="match status" value="1"/>
</dbReference>
<protein>
    <submittedName>
        <fullName evidence="8">L-threonine 3-dehydrogenase</fullName>
        <ecNumber evidence="8">1.1.1.103</ecNumber>
    </submittedName>
</protein>
<evidence type="ECO:0000259" key="7">
    <source>
        <dbReference type="Pfam" id="PF08240"/>
    </source>
</evidence>
<gene>
    <name evidence="8" type="primary">tdh_1</name>
    <name evidence="8" type="ORF">BVI061214_00353</name>
</gene>
<evidence type="ECO:0000256" key="1">
    <source>
        <dbReference type="ARBA" id="ARBA00001947"/>
    </source>
</evidence>
<feature type="domain" description="Alcohol dehydrogenase-like C-terminal" evidence="6">
    <location>
        <begin position="177"/>
        <end position="300"/>
    </location>
</feature>
<dbReference type="EMBL" id="LHCI01000106">
    <property type="protein sequence ID" value="KOX89199.1"/>
    <property type="molecule type" value="Genomic_DNA"/>
</dbReference>
<dbReference type="InterPro" id="IPR013149">
    <property type="entry name" value="ADH-like_C"/>
</dbReference>
<dbReference type="Pfam" id="PF00107">
    <property type="entry name" value="ADH_zinc_N"/>
    <property type="match status" value="1"/>
</dbReference>
<feature type="domain" description="Alcohol dehydrogenase-like N-terminal" evidence="7">
    <location>
        <begin position="25"/>
        <end position="132"/>
    </location>
</feature>
<dbReference type="InterPro" id="IPR011032">
    <property type="entry name" value="GroES-like_sf"/>
</dbReference>
<dbReference type="PATRIC" id="fig|271.14.peg.444"/>
<dbReference type="InterPro" id="IPR036291">
    <property type="entry name" value="NAD(P)-bd_dom_sf"/>
</dbReference>
<dbReference type="EC" id="1.1.1.103" evidence="8"/>
<dbReference type="InterPro" id="IPR002328">
    <property type="entry name" value="ADH_Zn_CS"/>
</dbReference>
<evidence type="ECO:0000259" key="6">
    <source>
        <dbReference type="Pfam" id="PF00107"/>
    </source>
</evidence>
<evidence type="ECO:0000256" key="2">
    <source>
        <dbReference type="ARBA" id="ARBA00022723"/>
    </source>
</evidence>
<keyword evidence="2 5" id="KW-0479">Metal-binding</keyword>
<comment type="caution">
    <text evidence="8">The sequence shown here is derived from an EMBL/GenBank/DDBJ whole genome shotgun (WGS) entry which is preliminary data.</text>
</comment>
<sequence length="344" mass="36111">MKAVVYRGPFQVAVEEVPEPRLEADTDAILEVELAAICGSDLHIYHGKIAGVLPGTILGHEFVGRIVEKGPLVPFALGERVVGSFQVACGDCPACRKGQFFACLRGGVYGFGLALGNLQGAQAEQVRVPFARYSLFPIGDLPAEEAILAGDILTTAYGGVRPFLAPGMSVAVVGSGPVGLLAQMVAHALGAGPVFAIDPEASRLEKARELGSLPINPQAEDPIGRVRQATEGLGADLVVEAVGGEGEALKTALKLAAPGGVVSSLGVPTAEKLDYPWLPAFSRGITLRSALANIPRYIAEVLALQRVGRLKGRFVFSHRLPLAEAAEGYRLFHERKATKVALVP</sequence>
<dbReference type="InterPro" id="IPR013154">
    <property type="entry name" value="ADH-like_N"/>
</dbReference>
<dbReference type="PROSITE" id="PS00059">
    <property type="entry name" value="ADH_ZINC"/>
    <property type="match status" value="1"/>
</dbReference>
<dbReference type="CDD" id="cd08284">
    <property type="entry name" value="FDH_like_2"/>
    <property type="match status" value="1"/>
</dbReference>
<keyword evidence="4 8" id="KW-0560">Oxidoreductase</keyword>
<reference evidence="8 9" key="1">
    <citation type="submission" date="2015-07" db="EMBL/GenBank/DDBJ databases">
        <authorList>
            <person name="Noorani M."/>
        </authorList>
    </citation>
    <scope>NUCLEOTIDE SEQUENCE [LARGE SCALE GENOMIC DNA]</scope>
    <source>
        <strain evidence="9">ATCC 25104 / DSM 625 / JCM 10724 / NBRC 103206 / NCIMB 11243 / YT-1</strain>
    </source>
</reference>
<accession>A0A0M9ACE3</accession>
<comment type="similarity">
    <text evidence="5">Belongs to the zinc-containing alcohol dehydrogenase family.</text>
</comment>
<evidence type="ECO:0000256" key="5">
    <source>
        <dbReference type="RuleBase" id="RU361277"/>
    </source>
</evidence>
<dbReference type="Proteomes" id="UP000037685">
    <property type="component" value="Unassembled WGS sequence"/>
</dbReference>
<proteinExistence type="inferred from homology"/>
<comment type="cofactor">
    <cofactor evidence="1 5">
        <name>Zn(2+)</name>
        <dbReference type="ChEBI" id="CHEBI:29105"/>
    </cofactor>
</comment>
<dbReference type="Gene3D" id="3.40.50.720">
    <property type="entry name" value="NAD(P)-binding Rossmann-like Domain"/>
    <property type="match status" value="1"/>
</dbReference>
<dbReference type="PANTHER" id="PTHR42813">
    <property type="entry name" value="ZINC-TYPE ALCOHOL DEHYDROGENASE-LIKE"/>
    <property type="match status" value="1"/>
</dbReference>
<dbReference type="PANTHER" id="PTHR42813:SF2">
    <property type="entry name" value="DEHYDROGENASE, ZINC-CONTAINING, PUTATIVE (AFU_ORTHOLOGUE AFUA_2G02810)-RELATED"/>
    <property type="match status" value="1"/>
</dbReference>
<dbReference type="GO" id="GO:0008270">
    <property type="term" value="F:zinc ion binding"/>
    <property type="evidence" value="ECO:0007669"/>
    <property type="project" value="InterPro"/>
</dbReference>